<protein>
    <submittedName>
        <fullName evidence="2">Uncharacterized protein</fullName>
    </submittedName>
</protein>
<gene>
    <name evidence="2" type="ORF">AYBTSS11_LOCUS17436</name>
</gene>
<accession>A0AA86T0L2</accession>
<feature type="compositionally biased region" description="Basic and acidic residues" evidence="1">
    <location>
        <begin position="56"/>
        <end position="65"/>
    </location>
</feature>
<evidence type="ECO:0000313" key="2">
    <source>
        <dbReference type="EMBL" id="CAJ1957870.1"/>
    </source>
</evidence>
<name>A0AA86T0L2_9FABA</name>
<dbReference type="AlphaFoldDB" id="A0AA86T0L2"/>
<keyword evidence="3" id="KW-1185">Reference proteome</keyword>
<sequence length="123" mass="13442">NSGGYVKRIRDEDIEVDEQLDQLLTGHGETSRSNPKKQKVSEDHPSKPTDTLTKASLDDSGKENARAGGKHNSLVRISVTKKPMTFDGKSPAQPEQMKVEDNKTNIAGGLQSLCQNYGSDDED</sequence>
<evidence type="ECO:0000256" key="1">
    <source>
        <dbReference type="SAM" id="MobiDB-lite"/>
    </source>
</evidence>
<organism evidence="2 3">
    <name type="scientific">Sphenostylis stenocarpa</name>
    <dbReference type="NCBI Taxonomy" id="92480"/>
    <lineage>
        <taxon>Eukaryota</taxon>
        <taxon>Viridiplantae</taxon>
        <taxon>Streptophyta</taxon>
        <taxon>Embryophyta</taxon>
        <taxon>Tracheophyta</taxon>
        <taxon>Spermatophyta</taxon>
        <taxon>Magnoliopsida</taxon>
        <taxon>eudicotyledons</taxon>
        <taxon>Gunneridae</taxon>
        <taxon>Pentapetalae</taxon>
        <taxon>rosids</taxon>
        <taxon>fabids</taxon>
        <taxon>Fabales</taxon>
        <taxon>Fabaceae</taxon>
        <taxon>Papilionoideae</taxon>
        <taxon>50 kb inversion clade</taxon>
        <taxon>NPAAA clade</taxon>
        <taxon>indigoferoid/millettioid clade</taxon>
        <taxon>Phaseoleae</taxon>
        <taxon>Sphenostylis</taxon>
    </lineage>
</organism>
<dbReference type="EMBL" id="OY731402">
    <property type="protein sequence ID" value="CAJ1957870.1"/>
    <property type="molecule type" value="Genomic_DNA"/>
</dbReference>
<feature type="non-terminal residue" evidence="2">
    <location>
        <position position="1"/>
    </location>
</feature>
<reference evidence="2" key="1">
    <citation type="submission" date="2023-10" db="EMBL/GenBank/DDBJ databases">
        <authorList>
            <person name="Domelevo Entfellner J.-B."/>
        </authorList>
    </citation>
    <scope>NUCLEOTIDE SEQUENCE</scope>
</reference>
<feature type="region of interest" description="Disordered" evidence="1">
    <location>
        <begin position="21"/>
        <end position="99"/>
    </location>
</feature>
<dbReference type="Gramene" id="rna-AYBTSS11_LOCUS17436">
    <property type="protein sequence ID" value="CAJ1957870.1"/>
    <property type="gene ID" value="gene-AYBTSS11_LOCUS17436"/>
</dbReference>
<proteinExistence type="predicted"/>
<dbReference type="Proteomes" id="UP001189624">
    <property type="component" value="Chromosome 5"/>
</dbReference>
<evidence type="ECO:0000313" key="3">
    <source>
        <dbReference type="Proteomes" id="UP001189624"/>
    </source>
</evidence>